<feature type="domain" description="TRASH" evidence="1">
    <location>
        <begin position="287"/>
        <end position="325"/>
    </location>
</feature>
<organism evidence="2 3">
    <name type="scientific">Candidatus Muproteobacteria bacterium RBG_16_60_9</name>
    <dbReference type="NCBI Taxonomy" id="1817755"/>
    <lineage>
        <taxon>Bacteria</taxon>
        <taxon>Pseudomonadati</taxon>
        <taxon>Pseudomonadota</taxon>
        <taxon>Candidatus Muproteobacteria</taxon>
    </lineage>
</organism>
<dbReference type="SUPFAM" id="SSF47240">
    <property type="entry name" value="Ferritin-like"/>
    <property type="match status" value="1"/>
</dbReference>
<protein>
    <recommendedName>
        <fullName evidence="1">TRASH domain-containing protein</fullName>
    </recommendedName>
</protein>
<dbReference type="Gene3D" id="3.40.50.720">
    <property type="entry name" value="NAD(P)-binding Rossmann-like Domain"/>
    <property type="match status" value="1"/>
</dbReference>
<dbReference type="InterPro" id="IPR003777">
    <property type="entry name" value="XdhC_CoxI"/>
</dbReference>
<name>A0A1F6V1X6_9PROT</name>
<dbReference type="InterPro" id="IPR009078">
    <property type="entry name" value="Ferritin-like_SF"/>
</dbReference>
<comment type="caution">
    <text evidence="2">The sequence shown here is derived from an EMBL/GenBank/DDBJ whole genome shotgun (WGS) entry which is preliminary data.</text>
</comment>
<dbReference type="InterPro" id="IPR012348">
    <property type="entry name" value="RNR-like"/>
</dbReference>
<dbReference type="InterPro" id="IPR011017">
    <property type="entry name" value="TRASH_dom"/>
</dbReference>
<evidence type="ECO:0000313" key="2">
    <source>
        <dbReference type="EMBL" id="OGI63615.1"/>
    </source>
</evidence>
<dbReference type="Pfam" id="PF13478">
    <property type="entry name" value="XdhC_C"/>
    <property type="match status" value="1"/>
</dbReference>
<dbReference type="AlphaFoldDB" id="A0A1F6V1X6"/>
<dbReference type="InterPro" id="IPR052698">
    <property type="entry name" value="MoCofactor_Util/Proc"/>
</dbReference>
<reference evidence="2 3" key="1">
    <citation type="journal article" date="2016" name="Nat. Commun.">
        <title>Thousands of microbial genomes shed light on interconnected biogeochemical processes in an aquifer system.</title>
        <authorList>
            <person name="Anantharaman K."/>
            <person name="Brown C.T."/>
            <person name="Hug L.A."/>
            <person name="Sharon I."/>
            <person name="Castelle C.J."/>
            <person name="Probst A.J."/>
            <person name="Thomas B.C."/>
            <person name="Singh A."/>
            <person name="Wilkins M.J."/>
            <person name="Karaoz U."/>
            <person name="Brodie E.L."/>
            <person name="Williams K.H."/>
            <person name="Hubbard S.S."/>
            <person name="Banfield J.F."/>
        </authorList>
    </citation>
    <scope>NUCLEOTIDE SEQUENCE [LARGE SCALE GENOMIC DNA]</scope>
</reference>
<dbReference type="Proteomes" id="UP000179076">
    <property type="component" value="Unassembled WGS sequence"/>
</dbReference>
<dbReference type="GO" id="GO:0016491">
    <property type="term" value="F:oxidoreductase activity"/>
    <property type="evidence" value="ECO:0007669"/>
    <property type="project" value="InterPro"/>
</dbReference>
<proteinExistence type="predicted"/>
<gene>
    <name evidence="2" type="ORF">A2W18_14000</name>
</gene>
<dbReference type="Pfam" id="PF02625">
    <property type="entry name" value="XdhC_CoxI"/>
    <property type="match status" value="1"/>
</dbReference>
<accession>A0A1F6V1X6</accession>
<dbReference type="PANTHER" id="PTHR30388:SF6">
    <property type="entry name" value="XANTHINE DEHYDROGENASE SUBUNIT A-RELATED"/>
    <property type="match status" value="1"/>
</dbReference>
<evidence type="ECO:0000259" key="1">
    <source>
        <dbReference type="SMART" id="SM00746"/>
    </source>
</evidence>
<dbReference type="SMART" id="SM00746">
    <property type="entry name" value="TRASH"/>
    <property type="match status" value="1"/>
</dbReference>
<dbReference type="Gene3D" id="1.10.620.20">
    <property type="entry name" value="Ribonucleotide Reductase, subunit A"/>
    <property type="match status" value="1"/>
</dbReference>
<sequence length="334" mass="35235">MVDCDSILDRASQLKAAGKAFAIVTVVRSEAPTSAKPGAKAIVHADGTIEGWIGGGCAQPAVLKSVRQSLQEGKPCLIRISPERTDETEAGVIEFGMACHSGGTLDIFIDPVTARPVLLIIGASPTGQVLSTLARQVGFEVHAASADATRDLFPQADRVLDKLDEIAISTPAFVVIATQGKRDEAGLEAALATGAEYITFIASHRKAVKLKDYLTERGHDRERIDAIIAPAGVMTGAVTPEEIALSVLTGVVQARRAGRGAVHKPAANVGQVTVLNVPVPQVAEAIDPVCGMSVVTATAEHRSEYRGQAYYFCCGHCRVSFDKDPEKFLKARAS</sequence>
<dbReference type="InterPro" id="IPR007029">
    <property type="entry name" value="YHS_dom"/>
</dbReference>
<dbReference type="EMBL" id="MFSP01000150">
    <property type="protein sequence ID" value="OGI63615.1"/>
    <property type="molecule type" value="Genomic_DNA"/>
</dbReference>
<dbReference type="Pfam" id="PF04945">
    <property type="entry name" value="YHS"/>
    <property type="match status" value="1"/>
</dbReference>
<dbReference type="InterPro" id="IPR027051">
    <property type="entry name" value="XdhC_Rossmann_dom"/>
</dbReference>
<dbReference type="PANTHER" id="PTHR30388">
    <property type="entry name" value="ALDEHYDE OXIDOREDUCTASE MOLYBDENUM COFACTOR ASSEMBLY PROTEIN"/>
    <property type="match status" value="1"/>
</dbReference>
<evidence type="ECO:0000313" key="3">
    <source>
        <dbReference type="Proteomes" id="UP000179076"/>
    </source>
</evidence>